<gene>
    <name evidence="3" type="ORF">M8C21_009457</name>
</gene>
<evidence type="ECO:0000256" key="2">
    <source>
        <dbReference type="SAM" id="Phobius"/>
    </source>
</evidence>
<keyword evidence="2" id="KW-0812">Transmembrane</keyword>
<protein>
    <submittedName>
        <fullName evidence="3">Uncharacterized protein</fullName>
    </submittedName>
</protein>
<sequence length="234" mass="25879">RVRKKAGLRVGGNKRKQPLAAGLRTEESKNAADKFCDLRIRAHMLATRPPPHPFLYFHFVSLIHVSIPDQISRLKSSRNKNKIEAFTLKRSGGGVGRKRVKVDQKLLESLSVDGCFASRCETMSSLSPPDVKRPVVNWWWQARGLCLVAVMVVVVMVVVVLGGCDGGGVSPFLCGAIVRLSGFWFDSVGSFFIVKVCDFIVTVLFAYQVFLFVFTQICVLALKSNARHLNALNG</sequence>
<evidence type="ECO:0000256" key="1">
    <source>
        <dbReference type="SAM" id="MobiDB-lite"/>
    </source>
</evidence>
<evidence type="ECO:0000313" key="4">
    <source>
        <dbReference type="Proteomes" id="UP001206925"/>
    </source>
</evidence>
<dbReference type="Proteomes" id="UP001206925">
    <property type="component" value="Unassembled WGS sequence"/>
</dbReference>
<reference evidence="3" key="1">
    <citation type="submission" date="2022-06" db="EMBL/GenBank/DDBJ databases">
        <title>Uncovering the hologenomic basis of an extraordinary plant invasion.</title>
        <authorList>
            <person name="Bieker V.C."/>
            <person name="Martin M.D."/>
            <person name="Gilbert T."/>
            <person name="Hodgins K."/>
            <person name="Battlay P."/>
            <person name="Petersen B."/>
            <person name="Wilson J."/>
        </authorList>
    </citation>
    <scope>NUCLEOTIDE SEQUENCE</scope>
    <source>
        <strain evidence="3">AA19_3_7</strain>
        <tissue evidence="3">Leaf</tissue>
    </source>
</reference>
<keyword evidence="4" id="KW-1185">Reference proteome</keyword>
<proteinExistence type="predicted"/>
<dbReference type="AlphaFoldDB" id="A0AAD5G9A1"/>
<name>A0AAD5G9A1_AMBAR</name>
<keyword evidence="2" id="KW-0472">Membrane</keyword>
<feature type="transmembrane region" description="Helical" evidence="2">
    <location>
        <begin position="138"/>
        <end position="160"/>
    </location>
</feature>
<feature type="region of interest" description="Disordered" evidence="1">
    <location>
        <begin position="1"/>
        <end position="24"/>
    </location>
</feature>
<dbReference type="EMBL" id="JAMZMK010010312">
    <property type="protein sequence ID" value="KAI7732101.1"/>
    <property type="molecule type" value="Genomic_DNA"/>
</dbReference>
<comment type="caution">
    <text evidence="3">The sequence shown here is derived from an EMBL/GenBank/DDBJ whole genome shotgun (WGS) entry which is preliminary data.</text>
</comment>
<keyword evidence="2" id="KW-1133">Transmembrane helix</keyword>
<feature type="transmembrane region" description="Helical" evidence="2">
    <location>
        <begin position="199"/>
        <end position="222"/>
    </location>
</feature>
<feature type="compositionally biased region" description="Basic residues" evidence="1">
    <location>
        <begin position="1"/>
        <end position="17"/>
    </location>
</feature>
<organism evidence="3 4">
    <name type="scientific">Ambrosia artemisiifolia</name>
    <name type="common">Common ragweed</name>
    <dbReference type="NCBI Taxonomy" id="4212"/>
    <lineage>
        <taxon>Eukaryota</taxon>
        <taxon>Viridiplantae</taxon>
        <taxon>Streptophyta</taxon>
        <taxon>Embryophyta</taxon>
        <taxon>Tracheophyta</taxon>
        <taxon>Spermatophyta</taxon>
        <taxon>Magnoliopsida</taxon>
        <taxon>eudicotyledons</taxon>
        <taxon>Gunneridae</taxon>
        <taxon>Pentapetalae</taxon>
        <taxon>asterids</taxon>
        <taxon>campanulids</taxon>
        <taxon>Asterales</taxon>
        <taxon>Asteraceae</taxon>
        <taxon>Asteroideae</taxon>
        <taxon>Heliantheae alliance</taxon>
        <taxon>Heliantheae</taxon>
        <taxon>Ambrosia</taxon>
    </lineage>
</organism>
<accession>A0AAD5G9A1</accession>
<feature type="non-terminal residue" evidence="3">
    <location>
        <position position="1"/>
    </location>
</feature>
<evidence type="ECO:0000313" key="3">
    <source>
        <dbReference type="EMBL" id="KAI7732101.1"/>
    </source>
</evidence>